<keyword evidence="10" id="KW-0520">NAD</keyword>
<dbReference type="STRING" id="1080227.A8L45_08945"/>
<keyword evidence="17" id="KW-1185">Reference proteome</keyword>
<evidence type="ECO:0000256" key="13">
    <source>
        <dbReference type="ARBA" id="ARBA00033353"/>
    </source>
</evidence>
<evidence type="ECO:0000313" key="17">
    <source>
        <dbReference type="Proteomes" id="UP000094936"/>
    </source>
</evidence>
<evidence type="ECO:0000256" key="5">
    <source>
        <dbReference type="ARBA" id="ARBA00022642"/>
    </source>
</evidence>
<evidence type="ECO:0000256" key="9">
    <source>
        <dbReference type="ARBA" id="ARBA00022840"/>
    </source>
</evidence>
<keyword evidence="8" id="KW-0547">Nucleotide-binding</keyword>
<evidence type="ECO:0000256" key="11">
    <source>
        <dbReference type="ARBA" id="ARBA00031253"/>
    </source>
</evidence>
<comment type="pathway">
    <text evidence="2">Cofactor biosynthesis; NAD(+) biosynthesis; deamido-NAD(+) from nicotinate D-ribonucleotide: step 1/1.</text>
</comment>
<dbReference type="PANTHER" id="PTHR39321">
    <property type="entry name" value="NICOTINATE-NUCLEOTIDE ADENYLYLTRANSFERASE-RELATED"/>
    <property type="match status" value="1"/>
</dbReference>
<dbReference type="GO" id="GO:0004515">
    <property type="term" value="F:nicotinate-nucleotide adenylyltransferase activity"/>
    <property type="evidence" value="ECO:0007669"/>
    <property type="project" value="UniProtKB-EC"/>
</dbReference>
<evidence type="ECO:0000256" key="3">
    <source>
        <dbReference type="ARBA" id="ARBA00009014"/>
    </source>
</evidence>
<keyword evidence="5" id="KW-0662">Pyridine nucleotide biosynthesis</keyword>
<dbReference type="GO" id="GO:0009435">
    <property type="term" value="P:NAD+ biosynthetic process"/>
    <property type="evidence" value="ECO:0007669"/>
    <property type="project" value="UniProtKB-UniPathway"/>
</dbReference>
<dbReference type="Proteomes" id="UP000094936">
    <property type="component" value="Unassembled WGS sequence"/>
</dbReference>
<dbReference type="UniPathway" id="UPA00253">
    <property type="reaction ID" value="UER00332"/>
</dbReference>
<evidence type="ECO:0000256" key="1">
    <source>
        <dbReference type="ARBA" id="ARBA00002324"/>
    </source>
</evidence>
<dbReference type="OrthoDB" id="5295945at2"/>
<dbReference type="InterPro" id="IPR004821">
    <property type="entry name" value="Cyt_trans-like"/>
</dbReference>
<evidence type="ECO:0000256" key="7">
    <source>
        <dbReference type="ARBA" id="ARBA00022695"/>
    </source>
</evidence>
<sequence>MSKTSTNTIAVLGSAFNPPSLGHKSIINRLKHYDKVLLVPSISHAWGKKMADFTHRCHWVEAFIDDIEQSNVELSDIEKSLFSNNEPVTTWQVLSSLSESYPTSDITFVVGPDNLLKFANFHKAEEITKRWNVLACPETLAIRSTDIRNALCQKEEISHLTTPGVAELLKKFSFSD</sequence>
<comment type="function">
    <text evidence="1">Catalyzes the reversible adenylation of nicotinate mononucleotide (NaMN) to nicotinic acid adenine dinucleotide (NaAD).</text>
</comment>
<proteinExistence type="inferred from homology"/>
<dbReference type="NCBIfam" id="NF006479">
    <property type="entry name" value="PRK08887.1"/>
    <property type="match status" value="1"/>
</dbReference>
<keyword evidence="9" id="KW-0067">ATP-binding</keyword>
<name>A0A1C3EKI8_9GAMM</name>
<dbReference type="RefSeq" id="WP_068901404.1">
    <property type="nucleotide sequence ID" value="NZ_JBHUIF010000015.1"/>
</dbReference>
<keyword evidence="7 16" id="KW-0548">Nucleotidyltransferase</keyword>
<evidence type="ECO:0000256" key="14">
    <source>
        <dbReference type="ARBA" id="ARBA00048721"/>
    </source>
</evidence>
<reference evidence="16 17" key="1">
    <citation type="submission" date="2016-05" db="EMBL/GenBank/DDBJ databases">
        <title>Genomic Taxonomy of the Vibrionaceae.</title>
        <authorList>
            <person name="Gomez-Gil B."/>
            <person name="Enciso-Ibarra J."/>
        </authorList>
    </citation>
    <scope>NUCLEOTIDE SEQUENCE [LARGE SCALE GENOMIC DNA]</scope>
    <source>
        <strain evidence="16 17">CAIM 1920</strain>
    </source>
</reference>
<organism evidence="16 17">
    <name type="scientific">Veronia pacifica</name>
    <dbReference type="NCBI Taxonomy" id="1080227"/>
    <lineage>
        <taxon>Bacteria</taxon>
        <taxon>Pseudomonadati</taxon>
        <taxon>Pseudomonadota</taxon>
        <taxon>Gammaproteobacteria</taxon>
        <taxon>Vibrionales</taxon>
        <taxon>Vibrionaceae</taxon>
        <taxon>Veronia</taxon>
    </lineage>
</organism>
<dbReference type="PANTHER" id="PTHR39321:SF3">
    <property type="entry name" value="PHOSPHOPANTETHEINE ADENYLYLTRANSFERASE"/>
    <property type="match status" value="1"/>
</dbReference>
<comment type="similarity">
    <text evidence="3">Belongs to the NadD family.</text>
</comment>
<dbReference type="AlphaFoldDB" id="A0A1C3EKI8"/>
<evidence type="ECO:0000256" key="4">
    <source>
        <dbReference type="ARBA" id="ARBA00012389"/>
    </source>
</evidence>
<feature type="domain" description="Cytidyltransferase-like" evidence="15">
    <location>
        <begin position="13"/>
        <end position="149"/>
    </location>
</feature>
<dbReference type="SUPFAM" id="SSF52374">
    <property type="entry name" value="Nucleotidylyl transferase"/>
    <property type="match status" value="1"/>
</dbReference>
<evidence type="ECO:0000256" key="8">
    <source>
        <dbReference type="ARBA" id="ARBA00022741"/>
    </source>
</evidence>
<accession>A0A1C3EKI8</accession>
<gene>
    <name evidence="16" type="ORF">A8L45_08945</name>
</gene>
<evidence type="ECO:0000256" key="2">
    <source>
        <dbReference type="ARBA" id="ARBA00005019"/>
    </source>
</evidence>
<comment type="caution">
    <text evidence="16">The sequence shown here is derived from an EMBL/GenBank/DDBJ whole genome shotgun (WGS) entry which is preliminary data.</text>
</comment>
<evidence type="ECO:0000256" key="12">
    <source>
        <dbReference type="ARBA" id="ARBA00033140"/>
    </source>
</evidence>
<dbReference type="EMBL" id="LYBM01000013">
    <property type="protein sequence ID" value="ODA33752.1"/>
    <property type="molecule type" value="Genomic_DNA"/>
</dbReference>
<dbReference type="EC" id="2.7.7.18" evidence="4"/>
<protein>
    <recommendedName>
        <fullName evidence="4">nicotinate-nucleotide adenylyltransferase</fullName>
        <ecNumber evidence="4">2.7.7.18</ecNumber>
    </recommendedName>
    <alternativeName>
        <fullName evidence="13">Deamido-NAD(+) diphosphorylase</fullName>
    </alternativeName>
    <alternativeName>
        <fullName evidence="12">Deamido-NAD(+) pyrophosphorylase</fullName>
    </alternativeName>
    <alternativeName>
        <fullName evidence="11">Nicotinate mononucleotide adenylyltransferase</fullName>
    </alternativeName>
</protein>
<dbReference type="InterPro" id="IPR014729">
    <property type="entry name" value="Rossmann-like_a/b/a_fold"/>
</dbReference>
<dbReference type="GO" id="GO:0005524">
    <property type="term" value="F:ATP binding"/>
    <property type="evidence" value="ECO:0007669"/>
    <property type="project" value="UniProtKB-KW"/>
</dbReference>
<evidence type="ECO:0000259" key="15">
    <source>
        <dbReference type="Pfam" id="PF01467"/>
    </source>
</evidence>
<evidence type="ECO:0000313" key="16">
    <source>
        <dbReference type="EMBL" id="ODA33752.1"/>
    </source>
</evidence>
<dbReference type="Pfam" id="PF01467">
    <property type="entry name" value="CTP_transf_like"/>
    <property type="match status" value="1"/>
</dbReference>
<keyword evidence="6 16" id="KW-0808">Transferase</keyword>
<dbReference type="CDD" id="cd02165">
    <property type="entry name" value="NMNAT"/>
    <property type="match status" value="1"/>
</dbReference>
<evidence type="ECO:0000256" key="10">
    <source>
        <dbReference type="ARBA" id="ARBA00023027"/>
    </source>
</evidence>
<dbReference type="InterPro" id="IPR005248">
    <property type="entry name" value="NadD/NMNAT"/>
</dbReference>
<dbReference type="Gene3D" id="3.40.50.620">
    <property type="entry name" value="HUPs"/>
    <property type="match status" value="1"/>
</dbReference>
<evidence type="ECO:0000256" key="6">
    <source>
        <dbReference type="ARBA" id="ARBA00022679"/>
    </source>
</evidence>
<comment type="catalytic activity">
    <reaction evidence="14">
        <text>nicotinate beta-D-ribonucleotide + ATP + H(+) = deamido-NAD(+) + diphosphate</text>
        <dbReference type="Rhea" id="RHEA:22860"/>
        <dbReference type="ChEBI" id="CHEBI:15378"/>
        <dbReference type="ChEBI" id="CHEBI:30616"/>
        <dbReference type="ChEBI" id="CHEBI:33019"/>
        <dbReference type="ChEBI" id="CHEBI:57502"/>
        <dbReference type="ChEBI" id="CHEBI:58437"/>
        <dbReference type="EC" id="2.7.7.18"/>
    </reaction>
</comment>